<dbReference type="EMBL" id="CAJVPU010001485">
    <property type="protein sequence ID" value="CAG8481905.1"/>
    <property type="molecule type" value="Genomic_DNA"/>
</dbReference>
<accession>A0ACA9KM21</accession>
<proteinExistence type="predicted"/>
<dbReference type="Proteomes" id="UP000789702">
    <property type="component" value="Unassembled WGS sequence"/>
</dbReference>
<gene>
    <name evidence="1" type="ORF">DHETER_LOCUS2162</name>
</gene>
<comment type="caution">
    <text evidence="1">The sequence shown here is derived from an EMBL/GenBank/DDBJ whole genome shotgun (WGS) entry which is preliminary data.</text>
</comment>
<reference evidence="1" key="1">
    <citation type="submission" date="2021-06" db="EMBL/GenBank/DDBJ databases">
        <authorList>
            <person name="Kallberg Y."/>
            <person name="Tangrot J."/>
            <person name="Rosling A."/>
        </authorList>
    </citation>
    <scope>NUCLEOTIDE SEQUENCE</scope>
    <source>
        <strain evidence="1">IL203A</strain>
    </source>
</reference>
<organism evidence="1 2">
    <name type="scientific">Dentiscutata heterogama</name>
    <dbReference type="NCBI Taxonomy" id="1316150"/>
    <lineage>
        <taxon>Eukaryota</taxon>
        <taxon>Fungi</taxon>
        <taxon>Fungi incertae sedis</taxon>
        <taxon>Mucoromycota</taxon>
        <taxon>Glomeromycotina</taxon>
        <taxon>Glomeromycetes</taxon>
        <taxon>Diversisporales</taxon>
        <taxon>Gigasporaceae</taxon>
        <taxon>Dentiscutata</taxon>
    </lineage>
</organism>
<sequence>MTQGSRRKLLSINENQIGDTVNEAKDDSETEGKTDKIITDFLGNAVECSEASKNICSVHMEQYPDDDLIDLRLCSSFLRRLPKSIATSYLSEMDNITESLIPDNVHQFLVQFFSQKISDDEWQIKVDDLRSSEQDNPLMTALIRILRRTLPQFIKAFSLGSQNPLLNIATIEQAHLNAFIHPCLDSALWYLANIHYEYGEIPSRNHINKNRADGVGFMTDIDKFQLVYFEGSRPAEKKPEKEITDAKKISYNLKNLYSNVVKEVIKNRRRLPKKLFMFGGQSFRLRLHLYYLDYCGNFRLNEVDNANLPREFSEMQNFIYFYECIVKWALLAQDVIKSFDKARTEQRPSRLSYANALLQLDE</sequence>
<evidence type="ECO:0000313" key="2">
    <source>
        <dbReference type="Proteomes" id="UP000789702"/>
    </source>
</evidence>
<evidence type="ECO:0000313" key="1">
    <source>
        <dbReference type="EMBL" id="CAG8481905.1"/>
    </source>
</evidence>
<keyword evidence="2" id="KW-1185">Reference proteome</keyword>
<protein>
    <submittedName>
        <fullName evidence="1">9246_t:CDS:1</fullName>
    </submittedName>
</protein>
<name>A0ACA9KM21_9GLOM</name>